<dbReference type="AlphaFoldDB" id="A0A2H3DYG6"/>
<evidence type="ECO:0000313" key="2">
    <source>
        <dbReference type="Proteomes" id="UP000217790"/>
    </source>
</evidence>
<keyword evidence="2" id="KW-1185">Reference proteome</keyword>
<accession>A0A2H3DYG6</accession>
<reference evidence="2" key="1">
    <citation type="journal article" date="2017" name="Nat. Ecol. Evol.">
        <title>Genome expansion and lineage-specific genetic innovations in the forest pathogenic fungi Armillaria.</title>
        <authorList>
            <person name="Sipos G."/>
            <person name="Prasanna A.N."/>
            <person name="Walter M.C."/>
            <person name="O'Connor E."/>
            <person name="Balint B."/>
            <person name="Krizsan K."/>
            <person name="Kiss B."/>
            <person name="Hess J."/>
            <person name="Varga T."/>
            <person name="Slot J."/>
            <person name="Riley R."/>
            <person name="Boka B."/>
            <person name="Rigling D."/>
            <person name="Barry K."/>
            <person name="Lee J."/>
            <person name="Mihaltcheva S."/>
            <person name="LaButti K."/>
            <person name="Lipzen A."/>
            <person name="Waldron R."/>
            <person name="Moloney N.M."/>
            <person name="Sperisen C."/>
            <person name="Kredics L."/>
            <person name="Vagvoelgyi C."/>
            <person name="Patrignani A."/>
            <person name="Fitzpatrick D."/>
            <person name="Nagy I."/>
            <person name="Doyle S."/>
            <person name="Anderson J.B."/>
            <person name="Grigoriev I.V."/>
            <person name="Gueldener U."/>
            <person name="Muensterkoetter M."/>
            <person name="Nagy L.G."/>
        </authorList>
    </citation>
    <scope>NUCLEOTIDE SEQUENCE [LARGE SCALE GENOMIC DNA]</scope>
    <source>
        <strain evidence="2">Ar21-2</strain>
    </source>
</reference>
<organism evidence="1 2">
    <name type="scientific">Armillaria gallica</name>
    <name type="common">Bulbous honey fungus</name>
    <name type="synonym">Armillaria bulbosa</name>
    <dbReference type="NCBI Taxonomy" id="47427"/>
    <lineage>
        <taxon>Eukaryota</taxon>
        <taxon>Fungi</taxon>
        <taxon>Dikarya</taxon>
        <taxon>Basidiomycota</taxon>
        <taxon>Agaricomycotina</taxon>
        <taxon>Agaricomycetes</taxon>
        <taxon>Agaricomycetidae</taxon>
        <taxon>Agaricales</taxon>
        <taxon>Marasmiineae</taxon>
        <taxon>Physalacriaceae</taxon>
        <taxon>Armillaria</taxon>
    </lineage>
</organism>
<name>A0A2H3DYG6_ARMGA</name>
<evidence type="ECO:0000313" key="1">
    <source>
        <dbReference type="EMBL" id="PBK98924.1"/>
    </source>
</evidence>
<dbReference type="Proteomes" id="UP000217790">
    <property type="component" value="Unassembled WGS sequence"/>
</dbReference>
<proteinExistence type="predicted"/>
<dbReference type="OrthoDB" id="10511975at2759"/>
<dbReference type="EMBL" id="KZ293647">
    <property type="protein sequence ID" value="PBK98924.1"/>
    <property type="molecule type" value="Genomic_DNA"/>
</dbReference>
<gene>
    <name evidence="1" type="ORF">ARMGADRAFT_483912</name>
</gene>
<protein>
    <submittedName>
        <fullName evidence="1">Uncharacterized protein</fullName>
    </submittedName>
</protein>
<dbReference type="InParanoid" id="A0A2H3DYG6"/>
<sequence length="89" mass="10026">MSSRCKVSVSLIDHFLSHSIFICGPRNRKYGDRLPTDQSTVNQLFFLDGALYVVEQAAVVDLSRIKPRDTLVSTLLDTRSMLRASHSSR</sequence>